<evidence type="ECO:0000256" key="8">
    <source>
        <dbReference type="ARBA" id="ARBA00023016"/>
    </source>
</evidence>
<comment type="similarity">
    <text evidence="11">Belongs to the protein kinase superfamily. Ser/Thr protein kinase family. GCN2 subfamily.</text>
</comment>
<evidence type="ECO:0000256" key="7">
    <source>
        <dbReference type="ARBA" id="ARBA00022845"/>
    </source>
</evidence>
<evidence type="ECO:0000256" key="14">
    <source>
        <dbReference type="SAM" id="MobiDB-lite"/>
    </source>
</evidence>
<evidence type="ECO:0000256" key="12">
    <source>
        <dbReference type="ARBA" id="ARBA00041500"/>
    </source>
</evidence>
<name>A0A2G5SNH1_9PELO</name>
<evidence type="ECO:0000256" key="5">
    <source>
        <dbReference type="ARBA" id="ARBA00022824"/>
    </source>
</evidence>
<dbReference type="OrthoDB" id="5864419at2759"/>
<dbReference type="EMBL" id="PDUG01000006">
    <property type="protein sequence ID" value="PIC16654.1"/>
    <property type="molecule type" value="Genomic_DNA"/>
</dbReference>
<proteinExistence type="inferred from homology"/>
<gene>
    <name evidence="17" type="primary">Cnig_chr_X.g23188</name>
    <name evidence="17" type="ORF">B9Z55_023188</name>
</gene>
<dbReference type="Pfam" id="PF00069">
    <property type="entry name" value="Pkinase"/>
    <property type="match status" value="2"/>
</dbReference>
<dbReference type="PANTHER" id="PTHR11042">
    <property type="entry name" value="EUKARYOTIC TRANSLATION INITIATION FACTOR 2-ALPHA KINASE EIF2-ALPHA KINASE -RELATED"/>
    <property type="match status" value="1"/>
</dbReference>
<dbReference type="InterPro" id="IPR050339">
    <property type="entry name" value="CC_SR_Kinase"/>
</dbReference>
<feature type="compositionally biased region" description="Basic and acidic residues" evidence="14">
    <location>
        <begin position="746"/>
        <end position="761"/>
    </location>
</feature>
<feature type="compositionally biased region" description="Low complexity" evidence="14">
    <location>
        <begin position="843"/>
        <end position="854"/>
    </location>
</feature>
<dbReference type="FunFam" id="1.10.510.10:FF:002115">
    <property type="entry name" value="Eukaryotic translation initiation factor 2-alpha kinase pek-1"/>
    <property type="match status" value="1"/>
</dbReference>
<dbReference type="GO" id="GO:0005524">
    <property type="term" value="F:ATP binding"/>
    <property type="evidence" value="ECO:0007669"/>
    <property type="project" value="UniProtKB-UniRule"/>
</dbReference>
<keyword evidence="4" id="KW-0418">Kinase</keyword>
<keyword evidence="15" id="KW-0732">Signal</keyword>
<keyword evidence="10" id="KW-0834">Unfolded protein response</keyword>
<evidence type="ECO:0000256" key="1">
    <source>
        <dbReference type="ARBA" id="ARBA00004115"/>
    </source>
</evidence>
<dbReference type="InterPro" id="IPR018391">
    <property type="entry name" value="PQQ_b-propeller_rpt"/>
</dbReference>
<dbReference type="AlphaFoldDB" id="A0A2G5SNH1"/>
<dbReference type="SUPFAM" id="SSF56112">
    <property type="entry name" value="Protein kinase-like (PK-like)"/>
    <property type="match status" value="1"/>
</dbReference>
<evidence type="ECO:0000313" key="18">
    <source>
        <dbReference type="Proteomes" id="UP000230233"/>
    </source>
</evidence>
<evidence type="ECO:0000256" key="13">
    <source>
        <dbReference type="PROSITE-ProRule" id="PRU10141"/>
    </source>
</evidence>
<dbReference type="GO" id="GO:0005789">
    <property type="term" value="C:endoplasmic reticulum membrane"/>
    <property type="evidence" value="ECO:0007669"/>
    <property type="project" value="UniProtKB-SubCell"/>
</dbReference>
<evidence type="ECO:0000256" key="10">
    <source>
        <dbReference type="ARBA" id="ARBA00023230"/>
    </source>
</evidence>
<dbReference type="GO" id="GO:0006986">
    <property type="term" value="P:response to unfolded protein"/>
    <property type="evidence" value="ECO:0007669"/>
    <property type="project" value="UniProtKB-KW"/>
</dbReference>
<evidence type="ECO:0000256" key="9">
    <source>
        <dbReference type="ARBA" id="ARBA00023180"/>
    </source>
</evidence>
<feature type="compositionally biased region" description="Polar residues" evidence="14">
    <location>
        <begin position="735"/>
        <end position="745"/>
    </location>
</feature>
<dbReference type="FunFam" id="3.30.200.20:FF:000895">
    <property type="entry name" value="Transmembrane ion channel"/>
    <property type="match status" value="1"/>
</dbReference>
<evidence type="ECO:0000256" key="4">
    <source>
        <dbReference type="ARBA" id="ARBA00022777"/>
    </source>
</evidence>
<protein>
    <recommendedName>
        <fullName evidence="12">PRKR-like endoplasmic reticulum kinase</fullName>
    </recommendedName>
</protein>
<dbReference type="InterPro" id="IPR011009">
    <property type="entry name" value="Kinase-like_dom_sf"/>
</dbReference>
<accession>A0A2G5SNH1</accession>
<keyword evidence="18" id="KW-1185">Reference proteome</keyword>
<dbReference type="STRING" id="1611254.A0A2G5SNH1"/>
<keyword evidence="8" id="KW-0346">Stress response</keyword>
<feature type="domain" description="Protein kinase" evidence="16">
    <location>
        <begin position="601"/>
        <end position="1116"/>
    </location>
</feature>
<evidence type="ECO:0000256" key="15">
    <source>
        <dbReference type="SAM" id="SignalP"/>
    </source>
</evidence>
<feature type="region of interest" description="Disordered" evidence="14">
    <location>
        <begin position="549"/>
        <end position="575"/>
    </location>
</feature>
<dbReference type="Gene3D" id="2.130.10.10">
    <property type="entry name" value="YVTN repeat-like/Quinoprotein amine dehydrogenase"/>
    <property type="match status" value="1"/>
</dbReference>
<dbReference type="SMART" id="SM00564">
    <property type="entry name" value="PQQ"/>
    <property type="match status" value="1"/>
</dbReference>
<dbReference type="SMART" id="SM00220">
    <property type="entry name" value="S_TKc"/>
    <property type="match status" value="1"/>
</dbReference>
<dbReference type="InterPro" id="IPR011047">
    <property type="entry name" value="Quinoprotein_ADH-like_sf"/>
</dbReference>
<comment type="caution">
    <text evidence="17">The sequence shown here is derived from an EMBL/GenBank/DDBJ whole genome shotgun (WGS) entry which is preliminary data.</text>
</comment>
<feature type="region of interest" description="Disordered" evidence="14">
    <location>
        <begin position="730"/>
        <end position="867"/>
    </location>
</feature>
<evidence type="ECO:0000259" key="16">
    <source>
        <dbReference type="PROSITE" id="PS50011"/>
    </source>
</evidence>
<dbReference type="PANTHER" id="PTHR11042:SF91">
    <property type="entry name" value="EUKARYOTIC TRANSLATION INITIATION FACTOR 2-ALPHA KINASE"/>
    <property type="match status" value="1"/>
</dbReference>
<dbReference type="PROSITE" id="PS50011">
    <property type="entry name" value="PROTEIN_KINASE_DOM"/>
    <property type="match status" value="1"/>
</dbReference>
<reference evidence="18" key="1">
    <citation type="submission" date="2017-10" db="EMBL/GenBank/DDBJ databases">
        <title>Rapid genome shrinkage in a self-fertile nematode reveals novel sperm competition proteins.</title>
        <authorList>
            <person name="Yin D."/>
            <person name="Schwarz E.M."/>
            <person name="Thomas C.G."/>
            <person name="Felde R.L."/>
            <person name="Korf I.F."/>
            <person name="Cutter A.D."/>
            <person name="Schartner C.M."/>
            <person name="Ralston E.J."/>
            <person name="Meyer B.J."/>
            <person name="Haag E.S."/>
        </authorList>
    </citation>
    <scope>NUCLEOTIDE SEQUENCE [LARGE SCALE GENOMIC DNA]</scope>
    <source>
        <strain evidence="18">JU1422</strain>
    </source>
</reference>
<dbReference type="GO" id="GO:0004694">
    <property type="term" value="F:eukaryotic translation initiation factor 2alpha kinase activity"/>
    <property type="evidence" value="ECO:0007669"/>
    <property type="project" value="TreeGrafter"/>
</dbReference>
<feature type="compositionally biased region" description="Acidic residues" evidence="14">
    <location>
        <begin position="800"/>
        <end position="812"/>
    </location>
</feature>
<dbReference type="Gene3D" id="3.30.200.20">
    <property type="entry name" value="Phosphorylase Kinase, domain 1"/>
    <property type="match status" value="1"/>
</dbReference>
<feature type="region of interest" description="Disordered" evidence="14">
    <location>
        <begin position="487"/>
        <end position="527"/>
    </location>
</feature>
<keyword evidence="2" id="KW-0808">Transferase</keyword>
<dbReference type="InterPro" id="IPR008271">
    <property type="entry name" value="Ser/Thr_kinase_AS"/>
</dbReference>
<keyword evidence="9" id="KW-0325">Glycoprotein</keyword>
<evidence type="ECO:0000256" key="11">
    <source>
        <dbReference type="ARBA" id="ARBA00037982"/>
    </source>
</evidence>
<dbReference type="Proteomes" id="UP000230233">
    <property type="component" value="Chromosome X"/>
</dbReference>
<dbReference type="PROSITE" id="PS00108">
    <property type="entry name" value="PROTEIN_KINASE_ST"/>
    <property type="match status" value="1"/>
</dbReference>
<dbReference type="InterPro" id="IPR017441">
    <property type="entry name" value="Protein_kinase_ATP_BS"/>
</dbReference>
<comment type="subcellular location">
    <subcellularLocation>
        <location evidence="1">Endoplasmic reticulum membrane</location>
        <topology evidence="1">Single-pass type I membrane protein</topology>
    </subcellularLocation>
</comment>
<dbReference type="Gene3D" id="1.10.510.10">
    <property type="entry name" value="Transferase(Phosphotransferase) domain 1"/>
    <property type="match status" value="1"/>
</dbReference>
<sequence>MSVYYLVLAVFLVFMALVPYNSGQQYIDDDSDIEVVRCRNGYVQDRGCETGTELNIIIAATLNGAVTALDGDTGEMLWRYQGEPLLQGSLTTSEPIDIGGTSLQLMPTLDGRLYSYTHNTNLIEPMAITTDSLLESTMRLGQDAVAGGKSVTTKGFDLYTGEVKYECSMESCGNQDAELPENPVLLVKRVTNSIRAMDTMRGVERWNLSTAEIDVSLAGGMSVSAIPATDVKVLLQPPDGILVAVNKHNREEWKTDVHGHIVSVWQISGNTIGEISMFDPRNIFTTQFEVMHRDQHNMQSHTSLLYMGTHNQFPFIIQSPKAKNNLKKKMSMLQEPSGVAEFAGPRFCSANDDSRSLAYNIEHETLKTVLRQAFQTSQSKAIEDKSPSAARPKDLQILAQDADKPAQQLGTENMRSTSLSQSGDYGYLVLDTPAPKTFKLPSPVTAVQSVLRYVFNPTTMLGLFTSFVGMAISTFYWIRRPSRLMISPRSSSDSSVGDAATPSDRTATSSEDRIVRISDDASDVSGSAKSVPVKRALLPVEKSNVDLGTSSRVQIQKRQAKTDIDSEDSQLSNDDKKRLLRNRTISRSSQEGFTSRFANEFEVKKVIGYGGFGIVFRAQSITDMNEYAVKRIAVADNDKARNRVLREARALAMFDHPGIIRYFYAWEERPPKGYQDKEDEAFLGKMKAEKLAKLHEIQKQKKKLSSHAHHVKSADTMSFAEHFEMPPVVGHTVDTENSWDASTKPQEVDANRSTSESKRGLYGESDNTPSEKRTTFSDDEEGPSTSANKPKAKKNPLFDSDSEDEVTEDEFSESSGPAKNPKSMKKKRIVFSNPDDESDEESSSSSSSSGSDASFQEPVYSSSGGIVFGDGSNEEIKEAQMEIAVIDEQLSIHNRAMIDETENEELEVRQRNDTGDCAYLYIVMQLCAEKTLEDWIKRSKTIESRSLVVMKSWIKQLASGLEYLHEKGYIHRDLKPGNVFFSLDSKPGHQILKIGDLGLATKTDGAPKTTLRQDSDSSIKHTKNVGTRSYMSPEQINHQLYTEKVDIFALGLVAAELIIPFSTASERIHTFGSFQKGEIPAILDSCPESRDFLLQLTSLDPSNRPSASELANHPFLQ</sequence>
<evidence type="ECO:0000313" key="17">
    <source>
        <dbReference type="EMBL" id="PIC16654.1"/>
    </source>
</evidence>
<dbReference type="InterPro" id="IPR015943">
    <property type="entry name" value="WD40/YVTN_repeat-like_dom_sf"/>
</dbReference>
<keyword evidence="3 13" id="KW-0547">Nucleotide-binding</keyword>
<dbReference type="InterPro" id="IPR000719">
    <property type="entry name" value="Prot_kinase_dom"/>
</dbReference>
<feature type="binding site" evidence="13">
    <location>
        <position position="630"/>
    </location>
    <ligand>
        <name>ATP</name>
        <dbReference type="ChEBI" id="CHEBI:30616"/>
    </ligand>
</feature>
<dbReference type="PROSITE" id="PS00107">
    <property type="entry name" value="PROTEIN_KINASE_ATP"/>
    <property type="match status" value="1"/>
</dbReference>
<organism evidence="17 18">
    <name type="scientific">Caenorhabditis nigoni</name>
    <dbReference type="NCBI Taxonomy" id="1611254"/>
    <lineage>
        <taxon>Eukaryota</taxon>
        <taxon>Metazoa</taxon>
        <taxon>Ecdysozoa</taxon>
        <taxon>Nematoda</taxon>
        <taxon>Chromadorea</taxon>
        <taxon>Rhabditida</taxon>
        <taxon>Rhabditina</taxon>
        <taxon>Rhabditomorpha</taxon>
        <taxon>Rhabditoidea</taxon>
        <taxon>Rhabditidae</taxon>
        <taxon>Peloderinae</taxon>
        <taxon>Caenorhabditis</taxon>
    </lineage>
</organism>
<dbReference type="GO" id="GO:0005634">
    <property type="term" value="C:nucleus"/>
    <property type="evidence" value="ECO:0007669"/>
    <property type="project" value="TreeGrafter"/>
</dbReference>
<keyword evidence="5" id="KW-0256">Endoplasmic reticulum</keyword>
<feature type="signal peptide" evidence="15">
    <location>
        <begin position="1"/>
        <end position="23"/>
    </location>
</feature>
<evidence type="ECO:0000256" key="2">
    <source>
        <dbReference type="ARBA" id="ARBA00022679"/>
    </source>
</evidence>
<dbReference type="SUPFAM" id="SSF50998">
    <property type="entry name" value="Quinoprotein alcohol dehydrogenase-like"/>
    <property type="match status" value="1"/>
</dbReference>
<feature type="compositionally biased region" description="Basic and acidic residues" evidence="14">
    <location>
        <begin position="510"/>
        <end position="519"/>
    </location>
</feature>
<evidence type="ECO:0000256" key="6">
    <source>
        <dbReference type="ARBA" id="ARBA00022840"/>
    </source>
</evidence>
<dbReference type="FunFam" id="2.130.10.10:FF:003372">
    <property type="entry name" value="Eukaryotic translation initiation factor 2-alpha kinase pek-1"/>
    <property type="match status" value="1"/>
</dbReference>
<keyword evidence="7" id="KW-0810">Translation regulation</keyword>
<keyword evidence="6 13" id="KW-0067">ATP-binding</keyword>
<evidence type="ECO:0000256" key="3">
    <source>
        <dbReference type="ARBA" id="ARBA00022741"/>
    </source>
</evidence>
<dbReference type="GO" id="GO:0034976">
    <property type="term" value="P:response to endoplasmic reticulum stress"/>
    <property type="evidence" value="ECO:0007669"/>
    <property type="project" value="UniProtKB-ARBA"/>
</dbReference>
<feature type="chain" id="PRO_5013922559" description="PRKR-like endoplasmic reticulum kinase" evidence="15">
    <location>
        <begin position="24"/>
        <end position="1117"/>
    </location>
</feature>